<feature type="domain" description="Multidrug resistance protein MdtA-like alpha-helical hairpin" evidence="3">
    <location>
        <begin position="125"/>
        <end position="178"/>
    </location>
</feature>
<dbReference type="Pfam" id="PF25917">
    <property type="entry name" value="BSH_RND"/>
    <property type="match status" value="1"/>
</dbReference>
<sequence>MLLPLTFELQPMPVSLPRRYATFLLSLMAAVLATVLLTVAITLRAGSEEQPTPAPLPVAVLTFVEENSYTEAIQLSGIVQAKARAQLAFEVPGLLLDLTVEEGSAVTAGQILGQLDTRQLQAQKNMASADLASVDAELQLARLRLERNERLRDTGAVSAQDYDEARLTADALDNRKGAVLARMETLDIDLEKSALRAPYDGVVATRHLDPGTVLQAGEPVMQLVSVDALEARIGIPAARLNDLEPGARYTLQLRTGAIEATLEALRRDVDTRTHTALAVFQLAPATEVLDGEVVSVTLNRTVQAQGGWVPVSALLEGERGAWTVLRIKEQHDGRHVALREAVEVLAVKADRAFVRGSLQPGHSVVADGIHRIAAGTTVQPVDY</sequence>
<reference evidence="5 6" key="1">
    <citation type="journal article" date="2018" name="Nat. Biotechnol.">
        <title>A standardized bacterial taxonomy based on genome phylogeny substantially revises the tree of life.</title>
        <authorList>
            <person name="Parks D.H."/>
            <person name="Chuvochina M."/>
            <person name="Waite D.W."/>
            <person name="Rinke C."/>
            <person name="Skarshewski A."/>
            <person name="Chaumeil P.A."/>
            <person name="Hugenholtz P."/>
        </authorList>
    </citation>
    <scope>NUCLEOTIDE SEQUENCE [LARGE SCALE GENOMIC DNA]</scope>
    <source>
        <strain evidence="5">UBA9158</strain>
    </source>
</reference>
<dbReference type="Proteomes" id="UP000259273">
    <property type="component" value="Unassembled WGS sequence"/>
</dbReference>
<dbReference type="EMBL" id="DMND01000148">
    <property type="protein sequence ID" value="HAN28228.1"/>
    <property type="molecule type" value="Genomic_DNA"/>
</dbReference>
<dbReference type="Gene3D" id="2.40.30.170">
    <property type="match status" value="1"/>
</dbReference>
<dbReference type="PANTHER" id="PTHR30469">
    <property type="entry name" value="MULTIDRUG RESISTANCE PROTEIN MDTA"/>
    <property type="match status" value="1"/>
</dbReference>
<dbReference type="Pfam" id="PF25876">
    <property type="entry name" value="HH_MFP_RND"/>
    <property type="match status" value="1"/>
</dbReference>
<dbReference type="Gene3D" id="2.40.50.100">
    <property type="match status" value="1"/>
</dbReference>
<keyword evidence="2" id="KW-0472">Membrane</keyword>
<evidence type="ECO:0000259" key="4">
    <source>
        <dbReference type="Pfam" id="PF25917"/>
    </source>
</evidence>
<dbReference type="GO" id="GO:1990281">
    <property type="term" value="C:efflux pump complex"/>
    <property type="evidence" value="ECO:0007669"/>
    <property type="project" value="TreeGrafter"/>
</dbReference>
<dbReference type="PANTHER" id="PTHR30469:SF11">
    <property type="entry name" value="BLL4320 PROTEIN"/>
    <property type="match status" value="1"/>
</dbReference>
<dbReference type="InterPro" id="IPR058625">
    <property type="entry name" value="MdtA-like_BSH"/>
</dbReference>
<dbReference type="InterPro" id="IPR006143">
    <property type="entry name" value="RND_pump_MFP"/>
</dbReference>
<evidence type="ECO:0000256" key="2">
    <source>
        <dbReference type="SAM" id="Phobius"/>
    </source>
</evidence>
<feature type="domain" description="Multidrug resistance protein MdtA-like barrel-sandwich hybrid" evidence="4">
    <location>
        <begin position="90"/>
        <end position="222"/>
    </location>
</feature>
<evidence type="ECO:0000313" key="5">
    <source>
        <dbReference type="EMBL" id="HAN28228.1"/>
    </source>
</evidence>
<evidence type="ECO:0000256" key="1">
    <source>
        <dbReference type="ARBA" id="ARBA00009477"/>
    </source>
</evidence>
<gene>
    <name evidence="5" type="ORF">DCP75_11010</name>
</gene>
<accession>A0A3C1KP17</accession>
<feature type="transmembrane region" description="Helical" evidence="2">
    <location>
        <begin position="20"/>
        <end position="43"/>
    </location>
</feature>
<dbReference type="AlphaFoldDB" id="A0A3C1KP17"/>
<comment type="similarity">
    <text evidence="1">Belongs to the membrane fusion protein (MFP) (TC 8.A.1) family.</text>
</comment>
<dbReference type="GO" id="GO:0015562">
    <property type="term" value="F:efflux transmembrane transporter activity"/>
    <property type="evidence" value="ECO:0007669"/>
    <property type="project" value="TreeGrafter"/>
</dbReference>
<organism evidence="5 6">
    <name type="scientific">Haliea salexigens</name>
    <dbReference type="NCBI Taxonomy" id="287487"/>
    <lineage>
        <taxon>Bacteria</taxon>
        <taxon>Pseudomonadati</taxon>
        <taxon>Pseudomonadota</taxon>
        <taxon>Gammaproteobacteria</taxon>
        <taxon>Cellvibrionales</taxon>
        <taxon>Halieaceae</taxon>
        <taxon>Haliea</taxon>
    </lineage>
</organism>
<dbReference type="STRING" id="1121937.GCA_000423125_01579"/>
<dbReference type="NCBIfam" id="TIGR01730">
    <property type="entry name" value="RND_mfp"/>
    <property type="match status" value="1"/>
</dbReference>
<dbReference type="SUPFAM" id="SSF111369">
    <property type="entry name" value="HlyD-like secretion proteins"/>
    <property type="match status" value="1"/>
</dbReference>
<evidence type="ECO:0000259" key="3">
    <source>
        <dbReference type="Pfam" id="PF25876"/>
    </source>
</evidence>
<name>A0A3C1KP17_9GAMM</name>
<keyword evidence="2" id="KW-1133">Transmembrane helix</keyword>
<dbReference type="InterPro" id="IPR058624">
    <property type="entry name" value="MdtA-like_HH"/>
</dbReference>
<comment type="caution">
    <text evidence="5">The sequence shown here is derived from an EMBL/GenBank/DDBJ whole genome shotgun (WGS) entry which is preliminary data.</text>
</comment>
<evidence type="ECO:0000313" key="6">
    <source>
        <dbReference type="Proteomes" id="UP000259273"/>
    </source>
</evidence>
<keyword evidence="2" id="KW-0812">Transmembrane</keyword>
<protein>
    <submittedName>
        <fullName evidence="5">Efflux RND transporter periplasmic adaptor subunit</fullName>
    </submittedName>
</protein>
<proteinExistence type="inferred from homology"/>
<dbReference type="Gene3D" id="1.10.287.470">
    <property type="entry name" value="Helix hairpin bin"/>
    <property type="match status" value="1"/>
</dbReference>
<dbReference type="Gene3D" id="2.40.420.20">
    <property type="match status" value="1"/>
</dbReference>